<protein>
    <submittedName>
        <fullName evidence="4">Phosphodiester glycosidase family protein</fullName>
    </submittedName>
</protein>
<proteinExistence type="predicted"/>
<feature type="chain" id="PRO_5043868593" evidence="2">
    <location>
        <begin position="26"/>
        <end position="522"/>
    </location>
</feature>
<evidence type="ECO:0000313" key="7">
    <source>
        <dbReference type="Proteomes" id="UP001174748"/>
    </source>
</evidence>
<dbReference type="AlphaFoldDB" id="A0AAW6X6K2"/>
<keyword evidence="4" id="KW-0378">Hydrolase</keyword>
<keyword evidence="4" id="KW-0326">Glycosidase</keyword>
<reference evidence="4" key="1">
    <citation type="submission" date="2023-01" db="EMBL/GenBank/DDBJ databases">
        <title>Genomic dissection of endemic carbapenem resistance: metallo-beta-lactamase gene dissemination through clonal, plasmid and integron transfer pathways.</title>
        <authorList>
            <person name="Macesic N."/>
        </authorList>
    </citation>
    <scope>NUCLEOTIDE SEQUENCE</scope>
    <source>
        <strain evidence="5">CPO382</strain>
        <strain evidence="4">CPO573</strain>
    </source>
</reference>
<evidence type="ECO:0000313" key="6">
    <source>
        <dbReference type="Proteomes" id="UP001173597"/>
    </source>
</evidence>
<evidence type="ECO:0000259" key="3">
    <source>
        <dbReference type="Pfam" id="PF09992"/>
    </source>
</evidence>
<dbReference type="EMBL" id="JARTOI010000006">
    <property type="protein sequence ID" value="MDK5170061.1"/>
    <property type="molecule type" value="Genomic_DNA"/>
</dbReference>
<dbReference type="Proteomes" id="UP001174748">
    <property type="component" value="Unassembled WGS sequence"/>
</dbReference>
<feature type="domain" description="Phosphodiester glycosidase" evidence="3">
    <location>
        <begin position="409"/>
        <end position="517"/>
    </location>
</feature>
<keyword evidence="2" id="KW-0732">Signal</keyword>
<comment type="caution">
    <text evidence="4">The sequence shown here is derived from an EMBL/GenBank/DDBJ whole genome shotgun (WGS) entry which is preliminary data.</text>
</comment>
<organism evidence="4 6">
    <name type="scientific">Serratia nevei</name>
    <dbReference type="NCBI Taxonomy" id="2703794"/>
    <lineage>
        <taxon>Bacteria</taxon>
        <taxon>Pseudomonadati</taxon>
        <taxon>Pseudomonadota</taxon>
        <taxon>Gammaproteobacteria</taxon>
        <taxon>Enterobacterales</taxon>
        <taxon>Yersiniaceae</taxon>
        <taxon>Serratia</taxon>
    </lineage>
</organism>
<dbReference type="EMBL" id="JARTLO010000009">
    <property type="protein sequence ID" value="MDK4766257.1"/>
    <property type="molecule type" value="Genomic_DNA"/>
</dbReference>
<keyword evidence="7" id="KW-1185">Reference proteome</keyword>
<accession>A0AAW6X6K2</accession>
<feature type="signal peptide" evidence="2">
    <location>
        <begin position="1"/>
        <end position="25"/>
    </location>
</feature>
<evidence type="ECO:0000256" key="2">
    <source>
        <dbReference type="SAM" id="SignalP"/>
    </source>
</evidence>
<gene>
    <name evidence="4" type="ORF">P9854_10655</name>
    <name evidence="5" type="ORF">P9921_06155</name>
</gene>
<dbReference type="Pfam" id="PF09992">
    <property type="entry name" value="NAGPA"/>
    <property type="match status" value="1"/>
</dbReference>
<evidence type="ECO:0000313" key="4">
    <source>
        <dbReference type="EMBL" id="MDK4766257.1"/>
    </source>
</evidence>
<evidence type="ECO:0000313" key="5">
    <source>
        <dbReference type="EMBL" id="MDK5170061.1"/>
    </source>
</evidence>
<feature type="region of interest" description="Disordered" evidence="1">
    <location>
        <begin position="399"/>
        <end position="418"/>
    </location>
</feature>
<sequence>MQGLMMILRRVALFSFLVFGGACYAAPAGEGSVTDPTNDFDDINIQDPNCDKRATEKYSANEYRYAMFTMCEKYVDGKMVLILWVNKYQDYSTGFWYDWEDPYKLSLLVGIKHDETGRESQQIFQLYGFGRDKRFVRVIPTPRSGKYTFTLNATVHSDKIGSSNDIYVRLSKVVNIGPDGANVLMKLTDAIEKNKDAPFVYTFDKDHQIPMRSGIDEYYANNQNGTLLVIPNVRKLVPSLLLDMKKRTSLRCEKNDNASTDDGVKQSNEIYYPVGAWGRLAFPDIVLNVNYFDIRPQRRGSTWISNGCATPLGMYYDNIKDGATQPELETGDYFPGLRHFVDEHNKAAPVDTLFWEMNQPGIPLHIVNNTDRFSTEATRLADRLSNMRAQFVAFSGTSLIPRRDDGPEGQPDNGPAQTTRIALGYHNKQDRLYIFHGGAYRDGVDREDLTALFRALEAKMAVELDGGGSAALVIKNGIAKWGGGEAPKSSCPNSGAWCSPIKQPDGNARPVPSWLGIELSRP</sequence>
<dbReference type="Proteomes" id="UP001173597">
    <property type="component" value="Unassembled WGS sequence"/>
</dbReference>
<dbReference type="InterPro" id="IPR018711">
    <property type="entry name" value="NAGPA"/>
</dbReference>
<name>A0AAW6X6K2_9GAMM</name>
<dbReference type="RefSeq" id="WP_080441719.1">
    <property type="nucleotide sequence ID" value="NZ_CP115009.1"/>
</dbReference>
<dbReference type="GO" id="GO:0016798">
    <property type="term" value="F:hydrolase activity, acting on glycosyl bonds"/>
    <property type="evidence" value="ECO:0007669"/>
    <property type="project" value="UniProtKB-KW"/>
</dbReference>
<evidence type="ECO:0000256" key="1">
    <source>
        <dbReference type="SAM" id="MobiDB-lite"/>
    </source>
</evidence>